<dbReference type="EMBL" id="CP011232">
    <property type="protein sequence ID" value="AKI98130.1"/>
    <property type="molecule type" value="Genomic_DNA"/>
</dbReference>
<sequence>MKRSYKLLSDVLDELSRTNPLLKKLKILRLKNEWPEIVGAVVAQHSRIVDYSEGTLVVGADDGVWLHELSIKKTVIMNKINKYLGSRLVNRIKFIPKR</sequence>
<dbReference type="AlphaFoldDB" id="A0A0G2Z951"/>
<evidence type="ECO:0000313" key="2">
    <source>
        <dbReference type="Proteomes" id="UP000035159"/>
    </source>
</evidence>
<dbReference type="PATRIC" id="fig|1330330.3.peg.2065"/>
<dbReference type="InterPro" id="IPR007922">
    <property type="entry name" value="DciA-like"/>
</dbReference>
<dbReference type="PANTHER" id="PTHR36456:SF1">
    <property type="entry name" value="UPF0232 PROTEIN SCO3875"/>
    <property type="match status" value="1"/>
</dbReference>
<dbReference type="Pfam" id="PF05258">
    <property type="entry name" value="DciA"/>
    <property type="match status" value="1"/>
</dbReference>
<proteinExistence type="predicted"/>
<reference evidence="1 2" key="1">
    <citation type="submission" date="2015-04" db="EMBL/GenBank/DDBJ databases">
        <title>Complete Genome Sequence of Kosmotoga pacifica SLHLJ1.</title>
        <authorList>
            <person name="Jiang L.J."/>
            <person name="Shao Z.Z."/>
            <person name="Jebbar M."/>
        </authorList>
    </citation>
    <scope>NUCLEOTIDE SEQUENCE [LARGE SCALE GENOMIC DNA]</scope>
    <source>
        <strain evidence="1 2">SLHLJ1</strain>
    </source>
</reference>
<protein>
    <recommendedName>
        <fullName evidence="3">RNA-binding protein</fullName>
    </recommendedName>
</protein>
<evidence type="ECO:0000313" key="1">
    <source>
        <dbReference type="EMBL" id="AKI98130.1"/>
    </source>
</evidence>
<dbReference type="RefSeq" id="WP_047755265.1">
    <property type="nucleotide sequence ID" value="NZ_CAJUHA010000010.1"/>
</dbReference>
<name>A0A0G2Z951_9BACT</name>
<keyword evidence="2" id="KW-1185">Reference proteome</keyword>
<dbReference type="Proteomes" id="UP000035159">
    <property type="component" value="Chromosome"/>
</dbReference>
<dbReference type="KEGG" id="kpf:IX53_10160"/>
<gene>
    <name evidence="1" type="ORF">IX53_10160</name>
</gene>
<accession>A0A0G2Z951</accession>
<evidence type="ECO:0008006" key="3">
    <source>
        <dbReference type="Google" id="ProtNLM"/>
    </source>
</evidence>
<dbReference type="PANTHER" id="PTHR36456">
    <property type="entry name" value="UPF0232 PROTEIN SCO3875"/>
    <property type="match status" value="1"/>
</dbReference>
<organism evidence="1 2">
    <name type="scientific">Kosmotoga pacifica</name>
    <dbReference type="NCBI Taxonomy" id="1330330"/>
    <lineage>
        <taxon>Bacteria</taxon>
        <taxon>Thermotogati</taxon>
        <taxon>Thermotogota</taxon>
        <taxon>Thermotogae</taxon>
        <taxon>Kosmotogales</taxon>
        <taxon>Kosmotogaceae</taxon>
        <taxon>Kosmotoga</taxon>
    </lineage>
</organism>
<dbReference type="STRING" id="1330330.IX53_10160"/>